<dbReference type="AlphaFoldDB" id="A0A6G3ZUW2"/>
<keyword evidence="3" id="KW-1003">Cell membrane</keyword>
<protein>
    <submittedName>
        <fullName evidence="9">Multidrug efflux SMR transporter</fullName>
    </submittedName>
</protein>
<dbReference type="InterPro" id="IPR037185">
    <property type="entry name" value="EmrE-like"/>
</dbReference>
<dbReference type="Gene3D" id="1.10.3730.20">
    <property type="match status" value="1"/>
</dbReference>
<evidence type="ECO:0000313" key="9">
    <source>
        <dbReference type="EMBL" id="NEW05484.1"/>
    </source>
</evidence>
<reference evidence="9" key="1">
    <citation type="submission" date="2020-02" db="EMBL/GenBank/DDBJ databases">
        <authorList>
            <person name="Shen X.-R."/>
            <person name="Zhang Y.-X."/>
        </authorList>
    </citation>
    <scope>NUCLEOTIDE SEQUENCE</scope>
    <source>
        <strain evidence="9">SYP-B3998</strain>
    </source>
</reference>
<name>A0A6G3ZUW2_9BACL</name>
<organism evidence="9">
    <name type="scientific">Paenibacillus sp. SYP-B3998</name>
    <dbReference type="NCBI Taxonomy" id="2678564"/>
    <lineage>
        <taxon>Bacteria</taxon>
        <taxon>Bacillati</taxon>
        <taxon>Bacillota</taxon>
        <taxon>Bacilli</taxon>
        <taxon>Bacillales</taxon>
        <taxon>Paenibacillaceae</taxon>
        <taxon>Paenibacillus</taxon>
    </lineage>
</organism>
<evidence type="ECO:0000256" key="7">
    <source>
        <dbReference type="RuleBase" id="RU003942"/>
    </source>
</evidence>
<dbReference type="FunFam" id="1.10.3730.20:FF:000001">
    <property type="entry name" value="Quaternary ammonium compound resistance transporter SugE"/>
    <property type="match status" value="1"/>
</dbReference>
<keyword evidence="2" id="KW-0813">Transport</keyword>
<dbReference type="GO" id="GO:0005886">
    <property type="term" value="C:plasma membrane"/>
    <property type="evidence" value="ECO:0007669"/>
    <property type="project" value="UniProtKB-SubCell"/>
</dbReference>
<keyword evidence="5 8" id="KW-1133">Transmembrane helix</keyword>
<dbReference type="RefSeq" id="WP_163942302.1">
    <property type="nucleotide sequence ID" value="NZ_JAAIKC010000001.1"/>
</dbReference>
<sequence>MSSYIFLFTSIFCEAFASAMMKASKGYSRVLPTICMISGYAAAFYFLSLAVRNIPLSFAYATWAGLGTVLVAIIGRFAFKETISKKSVLGMTMLVVGVVLLNLSGSSH</sequence>
<dbReference type="InterPro" id="IPR045324">
    <property type="entry name" value="Small_multidrug_res"/>
</dbReference>
<dbReference type="PANTHER" id="PTHR30561">
    <property type="entry name" value="SMR FAMILY PROTON-DEPENDENT DRUG EFFLUX TRANSPORTER SUGE"/>
    <property type="match status" value="1"/>
</dbReference>
<comment type="subcellular location">
    <subcellularLocation>
        <location evidence="1 7">Cell membrane</location>
        <topology evidence="1 7">Multi-pass membrane protein</topology>
    </subcellularLocation>
</comment>
<feature type="transmembrane region" description="Helical" evidence="8">
    <location>
        <begin position="88"/>
        <end position="105"/>
    </location>
</feature>
<evidence type="ECO:0000256" key="5">
    <source>
        <dbReference type="ARBA" id="ARBA00022989"/>
    </source>
</evidence>
<gene>
    <name evidence="9" type="ORF">GK047_05560</name>
</gene>
<evidence type="ECO:0000256" key="1">
    <source>
        <dbReference type="ARBA" id="ARBA00004651"/>
    </source>
</evidence>
<feature type="transmembrane region" description="Helical" evidence="8">
    <location>
        <begin position="30"/>
        <end position="51"/>
    </location>
</feature>
<evidence type="ECO:0000256" key="4">
    <source>
        <dbReference type="ARBA" id="ARBA00022692"/>
    </source>
</evidence>
<keyword evidence="4 7" id="KW-0812">Transmembrane</keyword>
<evidence type="ECO:0000256" key="8">
    <source>
        <dbReference type="SAM" id="Phobius"/>
    </source>
</evidence>
<dbReference type="SUPFAM" id="SSF103481">
    <property type="entry name" value="Multidrug resistance efflux transporter EmrE"/>
    <property type="match status" value="1"/>
</dbReference>
<evidence type="ECO:0000256" key="6">
    <source>
        <dbReference type="ARBA" id="ARBA00023136"/>
    </source>
</evidence>
<evidence type="ECO:0000256" key="2">
    <source>
        <dbReference type="ARBA" id="ARBA00022448"/>
    </source>
</evidence>
<proteinExistence type="inferred from homology"/>
<evidence type="ECO:0000256" key="3">
    <source>
        <dbReference type="ARBA" id="ARBA00022475"/>
    </source>
</evidence>
<keyword evidence="6 8" id="KW-0472">Membrane</keyword>
<dbReference type="EMBL" id="JAAIKC010000001">
    <property type="protein sequence ID" value="NEW05484.1"/>
    <property type="molecule type" value="Genomic_DNA"/>
</dbReference>
<comment type="similarity">
    <text evidence="7">Belongs to the drug/metabolite transporter (DMT) superfamily. Small multidrug resistance (SMR) (TC 2.A.7.1) family.</text>
</comment>
<dbReference type="PANTHER" id="PTHR30561:SF1">
    <property type="entry name" value="MULTIDRUG TRANSPORTER EMRE"/>
    <property type="match status" value="1"/>
</dbReference>
<dbReference type="GO" id="GO:0022857">
    <property type="term" value="F:transmembrane transporter activity"/>
    <property type="evidence" value="ECO:0007669"/>
    <property type="project" value="InterPro"/>
</dbReference>
<dbReference type="Pfam" id="PF00893">
    <property type="entry name" value="Multi_Drug_Res"/>
    <property type="match status" value="1"/>
</dbReference>
<comment type="caution">
    <text evidence="9">The sequence shown here is derived from an EMBL/GenBank/DDBJ whole genome shotgun (WGS) entry which is preliminary data.</text>
</comment>
<dbReference type="InterPro" id="IPR000390">
    <property type="entry name" value="Small_drug/metabolite_transptr"/>
</dbReference>
<feature type="transmembrane region" description="Helical" evidence="8">
    <location>
        <begin position="57"/>
        <end position="79"/>
    </location>
</feature>
<accession>A0A6G3ZUW2</accession>